<evidence type="ECO:0008006" key="3">
    <source>
        <dbReference type="Google" id="ProtNLM"/>
    </source>
</evidence>
<dbReference type="RefSeq" id="WP_220249925.1">
    <property type="nucleotide sequence ID" value="NZ_JAICCF010000002.1"/>
</dbReference>
<comment type="caution">
    <text evidence="1">The sequence shown here is derived from an EMBL/GenBank/DDBJ whole genome shotgun (WGS) entry which is preliminary data.</text>
</comment>
<organism evidence="1 2">
    <name type="scientific">Chitinophaga rhizophila</name>
    <dbReference type="NCBI Taxonomy" id="2866212"/>
    <lineage>
        <taxon>Bacteria</taxon>
        <taxon>Pseudomonadati</taxon>
        <taxon>Bacteroidota</taxon>
        <taxon>Chitinophagia</taxon>
        <taxon>Chitinophagales</taxon>
        <taxon>Chitinophagaceae</taxon>
        <taxon>Chitinophaga</taxon>
    </lineage>
</organism>
<dbReference type="SUPFAM" id="SSF49344">
    <property type="entry name" value="CBD9-like"/>
    <property type="match status" value="1"/>
</dbReference>
<dbReference type="EMBL" id="JAICCF010000002">
    <property type="protein sequence ID" value="MBW8684710.1"/>
    <property type="molecule type" value="Genomic_DNA"/>
</dbReference>
<evidence type="ECO:0000313" key="1">
    <source>
        <dbReference type="EMBL" id="MBW8684710.1"/>
    </source>
</evidence>
<protein>
    <recommendedName>
        <fullName evidence="3">BNR repeat protein</fullName>
    </recommendedName>
</protein>
<reference evidence="1 2" key="1">
    <citation type="submission" date="2021-08" db="EMBL/GenBank/DDBJ databases">
        <title>The genome sequence of Chitinophaga sp. B61.</title>
        <authorList>
            <person name="Zhang X."/>
        </authorList>
    </citation>
    <scope>NUCLEOTIDE SEQUENCE [LARGE SCALE GENOMIC DNA]</scope>
    <source>
        <strain evidence="1 2">B61</strain>
    </source>
</reference>
<dbReference type="CDD" id="cd15482">
    <property type="entry name" value="Sialidase_non-viral"/>
    <property type="match status" value="1"/>
</dbReference>
<accession>A0ABS7GC43</accession>
<proteinExistence type="predicted"/>
<dbReference type="Gene3D" id="2.120.10.10">
    <property type="match status" value="1"/>
</dbReference>
<dbReference type="PANTHER" id="PTHR38792">
    <property type="entry name" value="BNR/ASP-BOX REPEAT DOMAIN PROTEIN (AFU_ORTHOLOGUE AFUA_7G06430)-RELATED"/>
    <property type="match status" value="1"/>
</dbReference>
<keyword evidence="2" id="KW-1185">Reference proteome</keyword>
<gene>
    <name evidence="1" type="ORF">K1Y79_10250</name>
</gene>
<dbReference type="Gene3D" id="2.60.40.1190">
    <property type="match status" value="1"/>
</dbReference>
<dbReference type="InterPro" id="IPR036278">
    <property type="entry name" value="Sialidase_sf"/>
</dbReference>
<dbReference type="Proteomes" id="UP000812961">
    <property type="component" value="Unassembled WGS sequence"/>
</dbReference>
<evidence type="ECO:0000313" key="2">
    <source>
        <dbReference type="Proteomes" id="UP000812961"/>
    </source>
</evidence>
<dbReference type="PANTHER" id="PTHR38792:SF3">
    <property type="entry name" value="BNR_ASP-BOX REPEAT DOMAIN PROTEIN (AFU_ORTHOLOGUE AFUA_7G06430)-RELATED"/>
    <property type="match status" value="1"/>
</dbReference>
<sequence>MNVTTKQIMTCILLTAVYSTLWACKKNTNPENEITPERLMAQELQITPIQELNQGITTINSHAASTARSSLKMNYRSYVSLGQSSLGATTPNYPRVKKLANGSYILFFHNNQIGASVRYSTSPDAKTWTPRNEIFKSYPITDQDGMANERRFSNGDALVLSNGHILAVASYRANAGFLKKPLDAGIALRRSTDNGVTWSDPIAIYQGINWEPYLLQLPSGEIHCYFTDSDRTGTVGTDTGTGMVVSNDNGSTWTPAFGSDPYYVLRTRYEKNGTTFFNNQMPSVIKLNNRNELAAAIEANTGIDYYISFAYSGTDGAWTHLTVNQEGPEDRNDKAFLGSAPYIRQFPSGETVLSYNRASGFHMKMGDTSARHFGDNYTPLTGGFWGSLELENSHQVIGVFPNPSSGVIKLAKFVLNHRVNATVRTVQVDGNSSEWTNTDEALFVGEKSQAQATLRVAVNRDSIYFLIEVLDDNIAAEDFATLLISPVTTNDQLTNGARRFMVSHNGLRSTNGYNAGWVAGNPQSNVRASFQGTISQSNDTDRGYTVEIAIPRSKLVIQAGKVLVNFSITDNAGGEDAIFNTSSTSTAKWIEVSGL</sequence>
<dbReference type="SUPFAM" id="SSF50939">
    <property type="entry name" value="Sialidases"/>
    <property type="match status" value="1"/>
</dbReference>
<name>A0ABS7GC43_9BACT</name>